<sequence>MASGASPALGGAGCRETGICLPPEIIISTPLKRSRNWQITATHDTQGGALISMETWPRTRARTSASPVIAFLVSASISLSKKRNSQQVRRSAKGLNGGVTARNQRESDLTSPWYAFSHVSSPAKRPPGPSRSYST</sequence>
<reference evidence="2" key="1">
    <citation type="submission" date="2021-01" db="EMBL/GenBank/DDBJ databases">
        <authorList>
            <person name="Corre E."/>
            <person name="Pelletier E."/>
            <person name="Niang G."/>
            <person name="Scheremetjew M."/>
            <person name="Finn R."/>
            <person name="Kale V."/>
            <person name="Holt S."/>
            <person name="Cochrane G."/>
            <person name="Meng A."/>
            <person name="Brown T."/>
            <person name="Cohen L."/>
        </authorList>
    </citation>
    <scope>NUCLEOTIDE SEQUENCE</scope>
    <source>
        <strain evidence="2">CCMP3105</strain>
    </source>
</reference>
<name>A0A7S4PSF1_9DINO</name>
<evidence type="ECO:0000256" key="1">
    <source>
        <dbReference type="SAM" id="MobiDB-lite"/>
    </source>
</evidence>
<proteinExistence type="predicted"/>
<gene>
    <name evidence="2" type="ORF">AMON00008_LOCUS123</name>
</gene>
<feature type="region of interest" description="Disordered" evidence="1">
    <location>
        <begin position="82"/>
        <end position="135"/>
    </location>
</feature>
<dbReference type="EMBL" id="HBNR01000166">
    <property type="protein sequence ID" value="CAE4560504.1"/>
    <property type="molecule type" value="Transcribed_RNA"/>
</dbReference>
<accession>A0A7S4PSF1</accession>
<evidence type="ECO:0000313" key="2">
    <source>
        <dbReference type="EMBL" id="CAE4560504.1"/>
    </source>
</evidence>
<protein>
    <submittedName>
        <fullName evidence="2">Uncharacterized protein</fullName>
    </submittedName>
</protein>
<dbReference type="AlphaFoldDB" id="A0A7S4PSF1"/>
<organism evidence="2">
    <name type="scientific">Alexandrium monilatum</name>
    <dbReference type="NCBI Taxonomy" id="311494"/>
    <lineage>
        <taxon>Eukaryota</taxon>
        <taxon>Sar</taxon>
        <taxon>Alveolata</taxon>
        <taxon>Dinophyceae</taxon>
        <taxon>Gonyaulacales</taxon>
        <taxon>Pyrocystaceae</taxon>
        <taxon>Alexandrium</taxon>
    </lineage>
</organism>